<evidence type="ECO:0000259" key="7">
    <source>
        <dbReference type="SMART" id="SM00563"/>
    </source>
</evidence>
<dbReference type="PANTHER" id="PTHR12563">
    <property type="entry name" value="GLYCEROL-3-PHOSPHATE ACYLTRANSFERASE"/>
    <property type="match status" value="1"/>
</dbReference>
<keyword evidence="5 6" id="KW-0012">Acyltransferase</keyword>
<organism evidence="8 9">
    <name type="scientific">Exaiptasia diaphana</name>
    <name type="common">Tropical sea anemone</name>
    <name type="synonym">Aiptasia pulchella</name>
    <dbReference type="NCBI Taxonomy" id="2652724"/>
    <lineage>
        <taxon>Eukaryota</taxon>
        <taxon>Metazoa</taxon>
        <taxon>Cnidaria</taxon>
        <taxon>Anthozoa</taxon>
        <taxon>Hexacorallia</taxon>
        <taxon>Actiniaria</taxon>
        <taxon>Aiptasiidae</taxon>
        <taxon>Exaiptasia</taxon>
    </lineage>
</organism>
<dbReference type="AlphaFoldDB" id="A0A913X035"/>
<dbReference type="GO" id="GO:0031966">
    <property type="term" value="C:mitochondrial membrane"/>
    <property type="evidence" value="ECO:0007669"/>
    <property type="project" value="TreeGrafter"/>
</dbReference>
<dbReference type="GeneID" id="110235657"/>
<reference evidence="8" key="1">
    <citation type="submission" date="2022-11" db="UniProtKB">
        <authorList>
            <consortium name="EnsemblMetazoa"/>
        </authorList>
    </citation>
    <scope>IDENTIFICATION</scope>
</reference>
<evidence type="ECO:0000313" key="8">
    <source>
        <dbReference type="EnsemblMetazoa" id="XP_020896792.1"/>
    </source>
</evidence>
<dbReference type="GO" id="GO:0008611">
    <property type="term" value="P:ether lipid biosynthetic process"/>
    <property type="evidence" value="ECO:0007669"/>
    <property type="project" value="TreeGrafter"/>
</dbReference>
<dbReference type="CDD" id="cd07993">
    <property type="entry name" value="LPLAT_DHAPAT-like"/>
    <property type="match status" value="1"/>
</dbReference>
<protein>
    <recommendedName>
        <fullName evidence="7">Phospholipid/glycerol acyltransferase domain-containing protein</fullName>
    </recommendedName>
</protein>
<name>A0A913X035_EXADI</name>
<dbReference type="GO" id="GO:0016287">
    <property type="term" value="F:glycerone-phosphate O-acyltransferase activity"/>
    <property type="evidence" value="ECO:0007669"/>
    <property type="project" value="TreeGrafter"/>
</dbReference>
<dbReference type="InterPro" id="IPR022284">
    <property type="entry name" value="GPAT/DHAPAT"/>
</dbReference>
<evidence type="ECO:0000256" key="1">
    <source>
        <dbReference type="ARBA" id="ARBA00004184"/>
    </source>
</evidence>
<dbReference type="GO" id="GO:0004366">
    <property type="term" value="F:glycerol-3-phosphate O-acyltransferase activity"/>
    <property type="evidence" value="ECO:0007669"/>
    <property type="project" value="TreeGrafter"/>
</dbReference>
<keyword evidence="9" id="KW-1185">Reference proteome</keyword>
<dbReference type="InterPro" id="IPR041728">
    <property type="entry name" value="GPAT/DHAPAT_LPLAT"/>
</dbReference>
<evidence type="ECO:0000256" key="6">
    <source>
        <dbReference type="PIRNR" id="PIRNR000437"/>
    </source>
</evidence>
<dbReference type="EnsemblMetazoa" id="XM_021041133.2">
    <property type="protein sequence ID" value="XP_020896792.1"/>
    <property type="gene ID" value="LOC110235657"/>
</dbReference>
<proteinExistence type="inferred from homology"/>
<dbReference type="GO" id="GO:0012505">
    <property type="term" value="C:endomembrane system"/>
    <property type="evidence" value="ECO:0007669"/>
    <property type="project" value="UniProtKB-SubCell"/>
</dbReference>
<dbReference type="GO" id="GO:0019432">
    <property type="term" value="P:triglyceride biosynthetic process"/>
    <property type="evidence" value="ECO:0007669"/>
    <property type="project" value="TreeGrafter"/>
</dbReference>
<dbReference type="OMA" id="HWFISES"/>
<accession>A0A913X035</accession>
<dbReference type="Pfam" id="PF01553">
    <property type="entry name" value="Acyltransferase"/>
    <property type="match status" value="1"/>
</dbReference>
<comment type="similarity">
    <text evidence="2 6">Belongs to the GPAT/DAPAT family.</text>
</comment>
<evidence type="ECO:0000256" key="5">
    <source>
        <dbReference type="ARBA" id="ARBA00023315"/>
    </source>
</evidence>
<dbReference type="RefSeq" id="XP_020896792.1">
    <property type="nucleotide sequence ID" value="XM_021041133.2"/>
</dbReference>
<dbReference type="GO" id="GO:0008654">
    <property type="term" value="P:phospholipid biosynthetic process"/>
    <property type="evidence" value="ECO:0007669"/>
    <property type="project" value="TreeGrafter"/>
</dbReference>
<evidence type="ECO:0000256" key="3">
    <source>
        <dbReference type="ARBA" id="ARBA00022679"/>
    </source>
</evidence>
<evidence type="ECO:0000256" key="2">
    <source>
        <dbReference type="ARBA" id="ARBA00007937"/>
    </source>
</evidence>
<sequence>MEEFDLDILNTNVFSDLMWSMKSYNPKRYKYSVQRSPAEIKQHVLESRRVTHIIDETAKEQGKTIGEIKDQAKAILDEMGHNYNMKTLRFMAFIMKKILSTLLRKVLVNKKGIERLREASVHNPVVLIPCHRSYLDFLLVSFICFYADLPIPFVAAAQDFMNMRVVRRLFRRSGAFFMRRSFVNDKLYWVIFAEYIQNQLQKGDKPLEFFIEGTRSRTGKFLHPKLGLLSMVVDLYANAGVPNVLLCPISISYDKVVEESLFAYELLGIPKPKESLRALIKSRSVLSEDYGNIYINFGELVPLSSCIEGKLDRMATAAIPRHLLLYLTEEEKEVVRQTGYGIIAKLQSTMVVTSSVTVSSIMLQHQQGLLFDELVAKFEWLQQLFKMFSIPIAPSDYPTTIEVIKDSINFQKSSLEVDSYGVVRIKEPQRSDSEEHGSAIAHASRKQHHVISSVKDVLDEAAIHLQLAYKRNTLLPYFFGIGMVSMAINKQRGSLKQLGILTEDFNFLSALLIQEVSGLAESLPKVFQQTLNTLQENNILVYSNNNCLVVHQDSCLEFAAGLWVPLLTAYWVVAEYLIKNADSEEKSIGDVQRGAQHLAAEYVLSGTINQYEVLSLELLKNAIGAFKDIKVITVMKRPNTKVITIPDRNGLRMIHNRIGEFLHLPQDTKYISPPMSKL</sequence>
<dbReference type="PIRSF" id="PIRSF000437">
    <property type="entry name" value="GPAT_DHAPAT"/>
    <property type="match status" value="1"/>
</dbReference>
<evidence type="ECO:0000256" key="4">
    <source>
        <dbReference type="ARBA" id="ARBA00023136"/>
    </source>
</evidence>
<keyword evidence="3 6" id="KW-0808">Transferase</keyword>
<dbReference type="GO" id="GO:0006631">
    <property type="term" value="P:fatty acid metabolic process"/>
    <property type="evidence" value="ECO:0007669"/>
    <property type="project" value="TreeGrafter"/>
</dbReference>
<dbReference type="KEGG" id="epa:110235657"/>
<feature type="domain" description="Phospholipid/glycerol acyltransferase" evidence="7">
    <location>
        <begin position="125"/>
        <end position="254"/>
    </location>
</feature>
<dbReference type="InterPro" id="IPR045520">
    <property type="entry name" value="GPAT/DHAPAT_C"/>
</dbReference>
<dbReference type="GO" id="GO:0005778">
    <property type="term" value="C:peroxisomal membrane"/>
    <property type="evidence" value="ECO:0007669"/>
    <property type="project" value="TreeGrafter"/>
</dbReference>
<dbReference type="InterPro" id="IPR002123">
    <property type="entry name" value="Plipid/glycerol_acylTrfase"/>
</dbReference>
<keyword evidence="4" id="KW-0472">Membrane</keyword>
<dbReference type="Pfam" id="PF19277">
    <property type="entry name" value="GPAT_C"/>
    <property type="match status" value="1"/>
</dbReference>
<dbReference type="OrthoDB" id="10255570at2759"/>
<dbReference type="SUPFAM" id="SSF69593">
    <property type="entry name" value="Glycerol-3-phosphate (1)-acyltransferase"/>
    <property type="match status" value="1"/>
</dbReference>
<evidence type="ECO:0000313" key="9">
    <source>
        <dbReference type="Proteomes" id="UP000887567"/>
    </source>
</evidence>
<dbReference type="PANTHER" id="PTHR12563:SF17">
    <property type="entry name" value="DIHYDROXYACETONE PHOSPHATE ACYLTRANSFERASE"/>
    <property type="match status" value="1"/>
</dbReference>
<comment type="subcellular location">
    <subcellularLocation>
        <location evidence="1">Endomembrane system</location>
        <topology evidence="1">Peripheral membrane protein</topology>
    </subcellularLocation>
</comment>
<dbReference type="Proteomes" id="UP000887567">
    <property type="component" value="Unplaced"/>
</dbReference>
<dbReference type="SMART" id="SM00563">
    <property type="entry name" value="PlsC"/>
    <property type="match status" value="1"/>
</dbReference>